<protein>
    <submittedName>
        <fullName evidence="1">Fam102b-like protein isoform x3</fullName>
    </submittedName>
</protein>
<reference evidence="1 2" key="1">
    <citation type="submission" date="2015-04" db="EMBL/GenBank/DDBJ databases">
        <title>Lasius niger genome sequencing.</title>
        <authorList>
            <person name="Konorov E.A."/>
            <person name="Nikitin M.A."/>
            <person name="Kirill M.V."/>
            <person name="Chang P."/>
        </authorList>
    </citation>
    <scope>NUCLEOTIDE SEQUENCE [LARGE SCALE GENOMIC DNA]</scope>
    <source>
        <tissue evidence="1">Whole</tissue>
    </source>
</reference>
<keyword evidence="2" id="KW-1185">Reference proteome</keyword>
<evidence type="ECO:0000313" key="1">
    <source>
        <dbReference type="EMBL" id="KMQ94819.1"/>
    </source>
</evidence>
<dbReference type="PANTHER" id="PTHR21456">
    <property type="entry name" value="FAMILY WITH SEQUENCE SIMILARITY 102"/>
    <property type="match status" value="1"/>
</dbReference>
<proteinExistence type="predicted"/>
<dbReference type="Proteomes" id="UP000036403">
    <property type="component" value="Unassembled WGS sequence"/>
</dbReference>
<name>A0A0J7KX18_LASNI</name>
<dbReference type="AlphaFoldDB" id="A0A0J7KX18"/>
<accession>A0A0J7KX18</accession>
<feature type="non-terminal residue" evidence="1">
    <location>
        <position position="48"/>
    </location>
</feature>
<dbReference type="InterPro" id="IPR039931">
    <property type="entry name" value="EEIG1/2-like"/>
</dbReference>
<dbReference type="OrthoDB" id="3365224at2759"/>
<dbReference type="EMBL" id="LBMM01002448">
    <property type="protein sequence ID" value="KMQ94819.1"/>
    <property type="molecule type" value="Genomic_DNA"/>
</dbReference>
<gene>
    <name evidence="1" type="ORF">RF55_5012</name>
</gene>
<organism evidence="1 2">
    <name type="scientific">Lasius niger</name>
    <name type="common">Black garden ant</name>
    <dbReference type="NCBI Taxonomy" id="67767"/>
    <lineage>
        <taxon>Eukaryota</taxon>
        <taxon>Metazoa</taxon>
        <taxon>Ecdysozoa</taxon>
        <taxon>Arthropoda</taxon>
        <taxon>Hexapoda</taxon>
        <taxon>Insecta</taxon>
        <taxon>Pterygota</taxon>
        <taxon>Neoptera</taxon>
        <taxon>Endopterygota</taxon>
        <taxon>Hymenoptera</taxon>
        <taxon>Apocrita</taxon>
        <taxon>Aculeata</taxon>
        <taxon>Formicoidea</taxon>
        <taxon>Formicidae</taxon>
        <taxon>Formicinae</taxon>
        <taxon>Lasius</taxon>
        <taxon>Lasius</taxon>
    </lineage>
</organism>
<dbReference type="PaxDb" id="67767-A0A0J7KX18"/>
<evidence type="ECO:0000313" key="2">
    <source>
        <dbReference type="Proteomes" id="UP000036403"/>
    </source>
</evidence>
<comment type="caution">
    <text evidence="1">The sequence shown here is derived from an EMBL/GenBank/DDBJ whole genome shotgun (WGS) entry which is preliminary data.</text>
</comment>
<sequence length="48" mass="5425">MAFMMKKKKYKFSVEVDLEELTAVPFVSAVLFAKLRLLDGGSFVDHST</sequence>
<dbReference type="PANTHER" id="PTHR21456:SF1">
    <property type="entry name" value="C2 NT-TYPE DOMAIN-CONTAINING PROTEIN"/>
    <property type="match status" value="1"/>
</dbReference>
<dbReference type="STRING" id="67767.A0A0J7KX18"/>